<evidence type="ECO:0008006" key="4">
    <source>
        <dbReference type="Google" id="ProtNLM"/>
    </source>
</evidence>
<evidence type="ECO:0000313" key="3">
    <source>
        <dbReference type="Proteomes" id="UP000629468"/>
    </source>
</evidence>
<name>A0A8H7F2V6_AGABI</name>
<evidence type="ECO:0000256" key="1">
    <source>
        <dbReference type="SAM" id="SignalP"/>
    </source>
</evidence>
<protein>
    <recommendedName>
        <fullName evidence="4">Granulins domain-containing protein</fullName>
    </recommendedName>
</protein>
<gene>
    <name evidence="2" type="ORF">Agabi119p4_4199</name>
</gene>
<proteinExistence type="predicted"/>
<keyword evidence="1" id="KW-0732">Signal</keyword>
<dbReference type="AlphaFoldDB" id="A0A8H7F2V6"/>
<evidence type="ECO:0000313" key="2">
    <source>
        <dbReference type="EMBL" id="KAF7775806.1"/>
    </source>
</evidence>
<feature type="signal peptide" evidence="1">
    <location>
        <begin position="1"/>
        <end position="23"/>
    </location>
</feature>
<reference evidence="2 3" key="1">
    <citation type="journal article" name="Sci. Rep.">
        <title>Telomere-to-telomere assembled and centromere annotated genomes of the two main subspecies of the button mushroom Agaricus bisporus reveal especially polymorphic chromosome ends.</title>
        <authorList>
            <person name="Sonnenberg A.S.M."/>
            <person name="Sedaghat-Telgerd N."/>
            <person name="Lavrijssen B."/>
            <person name="Ohm R.A."/>
            <person name="Hendrickx P.M."/>
            <person name="Scholtmeijer K."/>
            <person name="Baars J.J.P."/>
            <person name="van Peer A."/>
        </authorList>
    </citation>
    <scope>NUCLEOTIDE SEQUENCE [LARGE SCALE GENOMIC DNA]</scope>
    <source>
        <strain evidence="2 3">H119_p4</strain>
    </source>
</reference>
<feature type="chain" id="PRO_5034362792" description="Granulins domain-containing protein" evidence="1">
    <location>
        <begin position="24"/>
        <end position="105"/>
    </location>
</feature>
<comment type="caution">
    <text evidence="2">The sequence shown here is derived from an EMBL/GenBank/DDBJ whole genome shotgun (WGS) entry which is preliminary data.</text>
</comment>
<accession>A0A8H7F2V6</accession>
<sequence length="105" mass="11174">MRFSTSSLIVIGVYLLNTVFANADHATSKHATVAKPGRRASAGLLNKRATCPDDDYLPCLDDASRCCPMGGACCNDGEHCCDEGEYCHEVDGRLLGCCEIGKLCA</sequence>
<dbReference type="Proteomes" id="UP000629468">
    <property type="component" value="Unassembled WGS sequence"/>
</dbReference>
<organism evidence="2 3">
    <name type="scientific">Agaricus bisporus var. burnettii</name>
    <dbReference type="NCBI Taxonomy" id="192524"/>
    <lineage>
        <taxon>Eukaryota</taxon>
        <taxon>Fungi</taxon>
        <taxon>Dikarya</taxon>
        <taxon>Basidiomycota</taxon>
        <taxon>Agaricomycotina</taxon>
        <taxon>Agaricomycetes</taxon>
        <taxon>Agaricomycetidae</taxon>
        <taxon>Agaricales</taxon>
        <taxon>Agaricineae</taxon>
        <taxon>Agaricaceae</taxon>
        <taxon>Agaricus</taxon>
    </lineage>
</organism>
<dbReference type="EMBL" id="JABXXO010000006">
    <property type="protein sequence ID" value="KAF7775806.1"/>
    <property type="molecule type" value="Genomic_DNA"/>
</dbReference>